<keyword evidence="2" id="KW-0349">Heme</keyword>
<keyword evidence="2" id="KW-0560">Oxidoreductase</keyword>
<dbReference type="SUPFAM" id="SSF160582">
    <property type="entry name" value="MbtH-like"/>
    <property type="match status" value="1"/>
</dbReference>
<evidence type="ECO:0000259" key="3">
    <source>
        <dbReference type="SMART" id="SM00923"/>
    </source>
</evidence>
<evidence type="ECO:0000313" key="4">
    <source>
        <dbReference type="EMBL" id="MDC0675897.1"/>
    </source>
</evidence>
<dbReference type="InterPro" id="IPR036396">
    <property type="entry name" value="Cyt_P450_sf"/>
</dbReference>
<name>A0ABT5BP67_9BACT</name>
<dbReference type="InterPro" id="IPR005153">
    <property type="entry name" value="MbtH-like_dom"/>
</dbReference>
<dbReference type="CDD" id="cd11031">
    <property type="entry name" value="Cyp158A-like"/>
    <property type="match status" value="1"/>
</dbReference>
<dbReference type="PRINTS" id="PR00359">
    <property type="entry name" value="BP450"/>
</dbReference>
<dbReference type="InterPro" id="IPR038020">
    <property type="entry name" value="MbtH-like_sf"/>
</dbReference>
<keyword evidence="5" id="KW-1185">Reference proteome</keyword>
<accession>A0ABT5BP67</accession>
<protein>
    <submittedName>
        <fullName evidence="4">Cytochrome P450</fullName>
    </submittedName>
</protein>
<dbReference type="PROSITE" id="PS00086">
    <property type="entry name" value="CYTOCHROME_P450"/>
    <property type="match status" value="1"/>
</dbReference>
<dbReference type="InterPro" id="IPR017972">
    <property type="entry name" value="Cyt_P450_CS"/>
</dbReference>
<organism evidence="4 5">
    <name type="scientific">Nannocystis radixulma</name>
    <dbReference type="NCBI Taxonomy" id="2995305"/>
    <lineage>
        <taxon>Bacteria</taxon>
        <taxon>Pseudomonadati</taxon>
        <taxon>Myxococcota</taxon>
        <taxon>Polyangia</taxon>
        <taxon>Nannocystales</taxon>
        <taxon>Nannocystaceae</taxon>
        <taxon>Nannocystis</taxon>
    </lineage>
</organism>
<comment type="similarity">
    <text evidence="1 2">Belongs to the cytochrome P450 family.</text>
</comment>
<sequence length="464" mass="52004">MTNPFDAPDGEFSVLVNDEGQHSLWPASADLPAGWSVVHGPDTRDGARRWVDEHWTDMRPRSLVARQLGTRCPVAYPPREYERLDMDPMYAELRASKRLLRIKVAYGDDAWLVTRHDHAKMVMTDPRFSRSAAADHDEARLTPFPIRTSILGMDPPDHTRLRTLLSRVFTQQRIEAMRVRMDEIAERLIDALIDRPPPADLLEHFVLPFSGFAICELMGIPAGDRPQFRAWIDGFASTSAMPEAEVAARMDAMYEYIGRLIADRRDHAGDDLISGLIRAQTDGERLTEKELLEFVTVLLIAGYDTVALELASAVVVLLTHPEHTAALARTPELMPMAVHELLRFIPLDSHVTFARYAVEDVQVGETLVRAGDALLVSFPSANRDADMWNNPDELDFSRPKRPHFGFGAGIHRCAGAPLAVVEMQVSLAALLRRLPQLRLGVPAEALPWRPGMLLRSLESLPVTW</sequence>
<feature type="domain" description="MbtH-like" evidence="3">
    <location>
        <begin position="3"/>
        <end position="53"/>
    </location>
</feature>
<dbReference type="PRINTS" id="PR00385">
    <property type="entry name" value="P450"/>
</dbReference>
<dbReference type="InterPro" id="IPR001128">
    <property type="entry name" value="Cyt_P450"/>
</dbReference>
<evidence type="ECO:0000256" key="2">
    <source>
        <dbReference type="RuleBase" id="RU000461"/>
    </source>
</evidence>
<dbReference type="EMBL" id="JAQNDN010000028">
    <property type="protein sequence ID" value="MDC0675897.1"/>
    <property type="molecule type" value="Genomic_DNA"/>
</dbReference>
<dbReference type="PANTHER" id="PTHR46696:SF1">
    <property type="entry name" value="CYTOCHROME P450 YJIB-RELATED"/>
    <property type="match status" value="1"/>
</dbReference>
<dbReference type="SUPFAM" id="SSF48264">
    <property type="entry name" value="Cytochrome P450"/>
    <property type="match status" value="1"/>
</dbReference>
<gene>
    <name evidence="4" type="ORF">POL58_49665</name>
</gene>
<keyword evidence="2" id="KW-0479">Metal-binding</keyword>
<dbReference type="Proteomes" id="UP001217838">
    <property type="component" value="Unassembled WGS sequence"/>
</dbReference>
<dbReference type="SMART" id="SM00923">
    <property type="entry name" value="MbtH"/>
    <property type="match status" value="1"/>
</dbReference>
<dbReference type="PANTHER" id="PTHR46696">
    <property type="entry name" value="P450, PUTATIVE (EUROFUNG)-RELATED"/>
    <property type="match status" value="1"/>
</dbReference>
<evidence type="ECO:0000256" key="1">
    <source>
        <dbReference type="ARBA" id="ARBA00010617"/>
    </source>
</evidence>
<dbReference type="Gene3D" id="3.90.820.10">
    <property type="entry name" value="Structural Genomics, Unknown Function 30-nov-00 1gh9 Mol_id"/>
    <property type="match status" value="1"/>
</dbReference>
<dbReference type="Pfam" id="PF03621">
    <property type="entry name" value="MbtH"/>
    <property type="match status" value="1"/>
</dbReference>
<dbReference type="Pfam" id="PF00067">
    <property type="entry name" value="p450"/>
    <property type="match status" value="2"/>
</dbReference>
<keyword evidence="2" id="KW-0408">Iron</keyword>
<dbReference type="Gene3D" id="1.10.630.10">
    <property type="entry name" value="Cytochrome P450"/>
    <property type="match status" value="1"/>
</dbReference>
<evidence type="ECO:0000313" key="5">
    <source>
        <dbReference type="Proteomes" id="UP001217838"/>
    </source>
</evidence>
<dbReference type="RefSeq" id="WP_272011551.1">
    <property type="nucleotide sequence ID" value="NZ_JAQNDN010000028.1"/>
</dbReference>
<comment type="caution">
    <text evidence="4">The sequence shown here is derived from an EMBL/GenBank/DDBJ whole genome shotgun (WGS) entry which is preliminary data.</text>
</comment>
<keyword evidence="2" id="KW-0503">Monooxygenase</keyword>
<proteinExistence type="inferred from homology"/>
<dbReference type="InterPro" id="IPR002397">
    <property type="entry name" value="Cyt_P450_B"/>
</dbReference>
<reference evidence="4 5" key="1">
    <citation type="submission" date="2022-11" db="EMBL/GenBank/DDBJ databases">
        <title>Minimal conservation of predation-associated metabolite biosynthetic gene clusters underscores biosynthetic potential of Myxococcota including descriptions for ten novel species: Archangium lansinium sp. nov., Myxococcus landrumus sp. nov., Nannocystis bai.</title>
        <authorList>
            <person name="Ahearne A."/>
            <person name="Stevens C."/>
            <person name="Dowd S."/>
        </authorList>
    </citation>
    <scope>NUCLEOTIDE SEQUENCE [LARGE SCALE GENOMIC DNA]</scope>
    <source>
        <strain evidence="4 5">NCELM</strain>
    </source>
</reference>